<dbReference type="Gene3D" id="1.20.1320.30">
    <property type="match status" value="1"/>
</dbReference>
<dbReference type="PROSITE" id="PS51194">
    <property type="entry name" value="HELICASE_CTER"/>
    <property type="match status" value="1"/>
</dbReference>
<evidence type="ECO:0000256" key="2">
    <source>
        <dbReference type="ARBA" id="ARBA00009889"/>
    </source>
</evidence>
<dbReference type="SMART" id="SM00490">
    <property type="entry name" value="HELICc"/>
    <property type="match status" value="1"/>
</dbReference>
<keyword evidence="14" id="KW-1185">Reference proteome</keyword>
<dbReference type="PANTHER" id="PTHR14025:SF20">
    <property type="entry name" value="FANCONI ANEMIA GROUP M PROTEIN"/>
    <property type="match status" value="1"/>
</dbReference>
<dbReference type="Pfam" id="PF04851">
    <property type="entry name" value="ResIII"/>
    <property type="match status" value="1"/>
</dbReference>
<dbReference type="CDD" id="cd12091">
    <property type="entry name" value="FANCM_ID"/>
    <property type="match status" value="1"/>
</dbReference>
<feature type="domain" description="Helicase C-terminal" evidence="12">
    <location>
        <begin position="425"/>
        <end position="645"/>
    </location>
</feature>
<evidence type="ECO:0000256" key="10">
    <source>
        <dbReference type="SAM" id="MobiDB-lite"/>
    </source>
</evidence>
<dbReference type="InterPro" id="IPR027417">
    <property type="entry name" value="P-loop_NTPase"/>
</dbReference>
<dbReference type="GO" id="GO:0005524">
    <property type="term" value="F:ATP binding"/>
    <property type="evidence" value="ECO:0007669"/>
    <property type="project" value="UniProtKB-UniRule"/>
</dbReference>
<dbReference type="GO" id="GO:0005634">
    <property type="term" value="C:nucleus"/>
    <property type="evidence" value="ECO:0007669"/>
    <property type="project" value="UniProtKB-SubCell"/>
</dbReference>
<dbReference type="GO" id="GO:0033677">
    <property type="term" value="F:DNA/RNA helicase activity"/>
    <property type="evidence" value="ECO:0007669"/>
    <property type="project" value="EnsemblFungi"/>
</dbReference>
<feature type="compositionally biased region" description="Basic and acidic residues" evidence="10">
    <location>
        <begin position="502"/>
        <end position="520"/>
    </location>
</feature>
<dbReference type="GO" id="GO:0060543">
    <property type="term" value="P:negative regulation of strand invasion"/>
    <property type="evidence" value="ECO:0007669"/>
    <property type="project" value="EnsemblFungi"/>
</dbReference>
<comment type="subcellular location">
    <subcellularLocation>
        <location evidence="1 9">Nucleus</location>
    </subcellularLocation>
</comment>
<evidence type="ECO:0000256" key="8">
    <source>
        <dbReference type="ARBA" id="ARBA00047995"/>
    </source>
</evidence>
<dbReference type="GO" id="GO:0016887">
    <property type="term" value="F:ATP hydrolysis activity"/>
    <property type="evidence" value="ECO:0007669"/>
    <property type="project" value="RHEA"/>
</dbReference>
<keyword evidence="3" id="KW-0547">Nucleotide-binding</keyword>
<keyword evidence="4" id="KW-0378">Hydrolase</keyword>
<sequence>DFDDELEQALNKPAVNRQVQETVIRRNEPAQRTLMGARVENEPAQYEEIRREITYGPTHHKTNALDMNTFIYPSNLDMRDYQYDIIVKSFYKNLLCAIPTGMGKTFIASTVMLNYYRWFKEGKIIFMAPTRPLVAQQIQACLGVTDIPSSDTAILLDKTRKNRQVIWNDKRVFFTTPQVVENDLKAGTLNPKEIVCLVIDEAHRARGNYAYTNVVKFIDRFNTSYRVLALTATPAADIEGVQEVVDNLHISQIEIRTEESIDIVKYMKRKETVRIKVGLNSEMEDIIELLSDAINPVLKQANEANIYDVTDPSKINAFLVMQKSQAVIKNPTLHEGIKWKYYFILQVIGYVGQMLRRLKIYGVRTFYSYYQNKCKEFRTKYSMGKSTNKTSAGFFYHDALKKIEVICDKVLADPSYVSHPKLEHMIDELMTFFQHKKNSRVIIFTELRESALEIVKCIDSVAGEECKAHIFIGQAKGKEGFDEEEFTRKHAPKGRGKQKKLERKEREREALEKKEQKKQLEAQQRAASRTGTSEEAQLQGMNQKTQKDLIKKFKKGEFNILVATSIGEEGLDIGEVDLIICYDSTSSPIKNIQRMGRTGRKNDGKVILLLASNEETKFDQAMEGYAFVQKQIAQDYLDMHKSDRIVPKEIQPKCVKQFIDIPEENLAIAKGEDEEQVIKYATQAMLGKTPKSKKTATKKTTKQGKILGFFMPDNVEVGFVKSSKLVKK</sequence>
<comment type="catalytic activity">
    <reaction evidence="8 9">
        <text>ATP + H2O = ADP + phosphate + H(+)</text>
        <dbReference type="Rhea" id="RHEA:13065"/>
        <dbReference type="ChEBI" id="CHEBI:15377"/>
        <dbReference type="ChEBI" id="CHEBI:15378"/>
        <dbReference type="ChEBI" id="CHEBI:30616"/>
        <dbReference type="ChEBI" id="CHEBI:43474"/>
        <dbReference type="ChEBI" id="CHEBI:456216"/>
        <dbReference type="EC" id="3.6.4.12"/>
    </reaction>
</comment>
<dbReference type="GO" id="GO:0033567">
    <property type="term" value="P:DNA replication, Okazaki fragment processing"/>
    <property type="evidence" value="ECO:0007669"/>
    <property type="project" value="EnsemblFungi"/>
</dbReference>
<dbReference type="GeneID" id="30198187"/>
<feature type="non-terminal residue" evidence="13">
    <location>
        <position position="1"/>
    </location>
</feature>
<evidence type="ECO:0000256" key="1">
    <source>
        <dbReference type="ARBA" id="ARBA00004123"/>
    </source>
</evidence>
<organism evidence="13 14">
    <name type="scientific">Wickerhamomyces anomalus (strain ATCC 58044 / CBS 1984 / NCYC 433 / NRRL Y-366-8)</name>
    <name type="common">Yeast</name>
    <name type="synonym">Hansenula anomala</name>
    <dbReference type="NCBI Taxonomy" id="683960"/>
    <lineage>
        <taxon>Eukaryota</taxon>
        <taxon>Fungi</taxon>
        <taxon>Dikarya</taxon>
        <taxon>Ascomycota</taxon>
        <taxon>Saccharomycotina</taxon>
        <taxon>Saccharomycetes</taxon>
        <taxon>Phaffomycetales</taxon>
        <taxon>Wickerhamomycetaceae</taxon>
        <taxon>Wickerhamomyces</taxon>
    </lineage>
</organism>
<evidence type="ECO:0000313" key="14">
    <source>
        <dbReference type="Proteomes" id="UP000094112"/>
    </source>
</evidence>
<dbReference type="AlphaFoldDB" id="A0A1E3P5F3"/>
<evidence type="ECO:0000256" key="5">
    <source>
        <dbReference type="ARBA" id="ARBA00022806"/>
    </source>
</evidence>
<dbReference type="PROSITE" id="PS51192">
    <property type="entry name" value="HELICASE_ATP_BIND_1"/>
    <property type="match status" value="1"/>
</dbReference>
<reference evidence="13 14" key="1">
    <citation type="journal article" date="2016" name="Proc. Natl. Acad. Sci. U.S.A.">
        <title>Comparative genomics of biotechnologically important yeasts.</title>
        <authorList>
            <person name="Riley R."/>
            <person name="Haridas S."/>
            <person name="Wolfe K.H."/>
            <person name="Lopes M.R."/>
            <person name="Hittinger C.T."/>
            <person name="Goeker M."/>
            <person name="Salamov A.A."/>
            <person name="Wisecaver J.H."/>
            <person name="Long T.M."/>
            <person name="Calvey C.H."/>
            <person name="Aerts A.L."/>
            <person name="Barry K.W."/>
            <person name="Choi C."/>
            <person name="Clum A."/>
            <person name="Coughlan A.Y."/>
            <person name="Deshpande S."/>
            <person name="Douglass A.P."/>
            <person name="Hanson S.J."/>
            <person name="Klenk H.-P."/>
            <person name="LaButti K.M."/>
            <person name="Lapidus A."/>
            <person name="Lindquist E.A."/>
            <person name="Lipzen A.M."/>
            <person name="Meier-Kolthoff J.P."/>
            <person name="Ohm R.A."/>
            <person name="Otillar R.P."/>
            <person name="Pangilinan J.L."/>
            <person name="Peng Y."/>
            <person name="Rokas A."/>
            <person name="Rosa C.A."/>
            <person name="Scheuner C."/>
            <person name="Sibirny A.A."/>
            <person name="Slot J.C."/>
            <person name="Stielow J.B."/>
            <person name="Sun H."/>
            <person name="Kurtzman C.P."/>
            <person name="Blackwell M."/>
            <person name="Grigoriev I.V."/>
            <person name="Jeffries T.W."/>
        </authorList>
    </citation>
    <scope>NUCLEOTIDE SEQUENCE [LARGE SCALE GENOMIC DNA]</scope>
    <source>
        <strain evidence="14">ATCC 58044 / CBS 1984 / NCYC 433 / NRRL Y-366-8</strain>
    </source>
</reference>
<evidence type="ECO:0000256" key="9">
    <source>
        <dbReference type="RuleBase" id="RU367027"/>
    </source>
</evidence>
<evidence type="ECO:0000259" key="12">
    <source>
        <dbReference type="PROSITE" id="PS51194"/>
    </source>
</evidence>
<feature type="region of interest" description="Disordered" evidence="10">
    <location>
        <begin position="482"/>
        <end position="541"/>
    </location>
</feature>
<evidence type="ECO:0000256" key="7">
    <source>
        <dbReference type="ARBA" id="ARBA00023242"/>
    </source>
</evidence>
<dbReference type="InterPro" id="IPR006935">
    <property type="entry name" value="Helicase/UvrB_N"/>
</dbReference>
<dbReference type="GO" id="GO:0009378">
    <property type="term" value="F:four-way junction helicase activity"/>
    <property type="evidence" value="ECO:0007669"/>
    <property type="project" value="TreeGrafter"/>
</dbReference>
<evidence type="ECO:0000256" key="6">
    <source>
        <dbReference type="ARBA" id="ARBA00022840"/>
    </source>
</evidence>
<dbReference type="SUPFAM" id="SSF52540">
    <property type="entry name" value="P-loop containing nucleoside triphosphate hydrolases"/>
    <property type="match status" value="1"/>
</dbReference>
<dbReference type="GO" id="GO:0036297">
    <property type="term" value="P:interstrand cross-link repair"/>
    <property type="evidence" value="ECO:0007669"/>
    <property type="project" value="EnsemblFungi"/>
</dbReference>
<dbReference type="GO" id="GO:0043138">
    <property type="term" value="F:3'-5' DNA helicase activity"/>
    <property type="evidence" value="ECO:0007669"/>
    <property type="project" value="EnsemblFungi"/>
</dbReference>
<keyword evidence="5" id="KW-0347">Helicase</keyword>
<comment type="function">
    <text evidence="9">ATP-dependent DNA helicase involved in DNA damage repair by homologous recombination and in genome maintenance. Capable of unwinding D-loops. Plays a role in limiting crossover recombinants during mitotic DNA double-strand break (DSB) repair. Component of a FANCM-MHF complex which promotes gene conversion at blocked replication forks, probably by reversal of the stalled fork.</text>
</comment>
<dbReference type="RefSeq" id="XP_019039906.1">
    <property type="nucleotide sequence ID" value="XM_019180941.1"/>
</dbReference>
<comment type="similarity">
    <text evidence="2 9">Belongs to the DEAD box helicase family. DEAH subfamily. FANCM sub-subfamily.</text>
</comment>
<proteinExistence type="inferred from homology"/>
<dbReference type="SMART" id="SM00487">
    <property type="entry name" value="DEXDc"/>
    <property type="match status" value="1"/>
</dbReference>
<evidence type="ECO:0000259" key="11">
    <source>
        <dbReference type="PROSITE" id="PS51192"/>
    </source>
</evidence>
<dbReference type="Proteomes" id="UP000094112">
    <property type="component" value="Unassembled WGS sequence"/>
</dbReference>
<dbReference type="InterPro" id="IPR014001">
    <property type="entry name" value="Helicase_ATP-bd"/>
</dbReference>
<dbReference type="GO" id="GO:0000400">
    <property type="term" value="F:four-way junction DNA binding"/>
    <property type="evidence" value="ECO:0007669"/>
    <property type="project" value="TreeGrafter"/>
</dbReference>
<dbReference type="PANTHER" id="PTHR14025">
    <property type="entry name" value="FANCONI ANEMIA GROUP M FANCM FAMILY MEMBER"/>
    <property type="match status" value="1"/>
</dbReference>
<accession>A0A1E3P5F3</accession>
<feature type="compositionally biased region" description="Basic residues" evidence="10">
    <location>
        <begin position="489"/>
        <end position="501"/>
    </location>
</feature>
<keyword evidence="7" id="KW-0539">Nucleus</keyword>
<feature type="non-terminal residue" evidence="13">
    <location>
        <position position="728"/>
    </location>
</feature>
<dbReference type="GO" id="GO:0045003">
    <property type="term" value="P:double-strand break repair via synthesis-dependent strand annealing"/>
    <property type="evidence" value="ECO:0007669"/>
    <property type="project" value="TreeGrafter"/>
</dbReference>
<evidence type="ECO:0000256" key="3">
    <source>
        <dbReference type="ARBA" id="ARBA00022741"/>
    </source>
</evidence>
<dbReference type="STRING" id="683960.A0A1E3P5F3"/>
<dbReference type="EMBL" id="KV454209">
    <property type="protein sequence ID" value="ODQ60699.1"/>
    <property type="molecule type" value="Genomic_DNA"/>
</dbReference>
<dbReference type="InterPro" id="IPR039686">
    <property type="entry name" value="FANCM/Mph1-like_ID"/>
</dbReference>
<dbReference type="InterPro" id="IPR044749">
    <property type="entry name" value="FANCM_DEXDc"/>
</dbReference>
<dbReference type="FunFam" id="3.40.50.300:FF:000861">
    <property type="entry name" value="Fanconi anemia, complementation group M"/>
    <property type="match status" value="1"/>
</dbReference>
<feature type="domain" description="Helicase ATP-binding" evidence="11">
    <location>
        <begin position="85"/>
        <end position="252"/>
    </location>
</feature>
<comment type="subunit">
    <text evidence="9">Interacts with the MHF histone-fold complex to form the FANCM-MHF complex.</text>
</comment>
<keyword evidence="6" id="KW-0067">ATP-binding</keyword>
<dbReference type="GO" id="GO:0007535">
    <property type="term" value="P:donor selection"/>
    <property type="evidence" value="ECO:0007669"/>
    <property type="project" value="EnsemblFungi"/>
</dbReference>
<dbReference type="Gene3D" id="3.40.50.300">
    <property type="entry name" value="P-loop containing nucleotide triphosphate hydrolases"/>
    <property type="match status" value="3"/>
</dbReference>
<dbReference type="InterPro" id="IPR001650">
    <property type="entry name" value="Helicase_C-like"/>
</dbReference>
<evidence type="ECO:0000313" key="13">
    <source>
        <dbReference type="EMBL" id="ODQ60699.1"/>
    </source>
</evidence>
<protein>
    <recommendedName>
        <fullName evidence="9">ATP-dependent DNA helicase</fullName>
        <ecNumber evidence="9">3.6.4.12</ecNumber>
    </recommendedName>
</protein>
<dbReference type="OrthoDB" id="164902at2759"/>
<dbReference type="EC" id="3.6.4.12" evidence="9"/>
<dbReference type="Pfam" id="PF00271">
    <property type="entry name" value="Helicase_C"/>
    <property type="match status" value="1"/>
</dbReference>
<name>A0A1E3P5F3_WICAA</name>
<feature type="compositionally biased region" description="Polar residues" evidence="10">
    <location>
        <begin position="529"/>
        <end position="541"/>
    </location>
</feature>
<dbReference type="GO" id="GO:0070336">
    <property type="term" value="F:flap-structured DNA binding"/>
    <property type="evidence" value="ECO:0007669"/>
    <property type="project" value="EnsemblFungi"/>
</dbReference>
<evidence type="ECO:0000256" key="4">
    <source>
        <dbReference type="ARBA" id="ARBA00022801"/>
    </source>
</evidence>
<dbReference type="CDD" id="cd18033">
    <property type="entry name" value="DEXDc_FANCM"/>
    <property type="match status" value="1"/>
</dbReference>
<gene>
    <name evidence="13" type="ORF">WICANDRAFT_22363</name>
</gene>